<proteinExistence type="predicted"/>
<keyword evidence="2" id="KW-1185">Reference proteome</keyword>
<sequence length="604" mass="68754">MVILNSLKILSSGTRQSLTVQYKPSEEIRKSFILPPLLYVYVEIFPISEINVFSRAEPLYFIDGYLGAQNGKPYITACTSDKFISSQYQSYTTVDQDLQPEHITQCINNKIDLLIHSAIRKSEASRFNVKDAICLRLVVFLIKINRLKEAQRCIKENMPSSYSLFKVIPYIIYEMLLFALLNSEDPAVIDDIAYISTALRKMENSNEEDRVINSILVGLSLSAAKRTPSILNMYSRVQVSPHKSSIFFYMLSLYIGPGYNTKYTLMGLAMDKIGCNMCLPSKIDSSRKTIQSIISLESDLVTDRTPYDLVLDEYIHAKGSIPDPEIWISSGIGEYMTQNKETLSCTKTRSVYSIDQILKDREIEAADDENSFPITAIYTEGDVLIEVNNPHVQVTGLLLNRLPSNTTVISCNSMQVKQKEKQIILPICACNGVYRFFVSASCEIAEVHLKYKGSAYSKALNLSIEVLEVPIDKKIVAHRLCVVPGHARKESQEKKEIEAYLHKFIKAPFTVMSFNPLKIRLPFAYNEKMLYTETALDWEYVEIIKIKEEEDTLKIECLQKDITIRYNNIDTSINAFNTKTIQKKGDNKISWSFNDNSKSGEFFL</sequence>
<dbReference type="Proteomes" id="UP000002872">
    <property type="component" value="Unassembled WGS sequence"/>
</dbReference>
<name>I3EDG5_NEMP3</name>
<dbReference type="EMBL" id="GL870884">
    <property type="protein sequence ID" value="EIJ87262.1"/>
    <property type="molecule type" value="Genomic_DNA"/>
</dbReference>
<dbReference type="HOGENOM" id="CLU_452042_0_0_1"/>
<gene>
    <name evidence="1" type="ORF">NEQG_02597</name>
</gene>
<dbReference type="OMA" id="EPLYFID"/>
<dbReference type="VEuPathDB" id="MicrosporidiaDB:NEQG_02597"/>
<dbReference type="InParanoid" id="I3EDG5"/>
<reference evidence="1" key="1">
    <citation type="submission" date="2011-01" db="EMBL/GenBank/DDBJ databases">
        <title>The Genome Sequence of Nematocida parisii strain ERTm3.</title>
        <authorList>
            <consortium name="The Broad Institute Genome Sequencing Platform"/>
            <consortium name="The Broad Institute Genome Sequencing Center for Infectious Disease"/>
            <person name="Cuomo C."/>
            <person name="Troemel E."/>
            <person name="Young S.K."/>
            <person name="Zeng Q."/>
            <person name="Gargeya S."/>
            <person name="Fitzgerald M."/>
            <person name="Haas B."/>
            <person name="Abouelleil A."/>
            <person name="Alvarado L."/>
            <person name="Arachchi H.M."/>
            <person name="Berlin A."/>
            <person name="Chapman S.B."/>
            <person name="Gearin G."/>
            <person name="Goldberg J."/>
            <person name="Griggs A."/>
            <person name="Gujja S."/>
            <person name="Hansen M."/>
            <person name="Heiman D."/>
            <person name="Howarth C."/>
            <person name="Larimer J."/>
            <person name="Lui A."/>
            <person name="MacDonald P.J.P."/>
            <person name="McCowen C."/>
            <person name="Montmayeur A."/>
            <person name="Murphy C."/>
            <person name="Neiman D."/>
            <person name="Pearson M."/>
            <person name="Priest M."/>
            <person name="Roberts A."/>
            <person name="Saif S."/>
            <person name="Shea T."/>
            <person name="Sisk P."/>
            <person name="Stolte C."/>
            <person name="Sykes S."/>
            <person name="Wortman J."/>
            <person name="Nusbaum C."/>
            <person name="Birren B."/>
        </authorList>
    </citation>
    <scope>NUCLEOTIDE SEQUENCE</scope>
    <source>
        <strain evidence="1">ERTm3</strain>
    </source>
</reference>
<evidence type="ECO:0000313" key="2">
    <source>
        <dbReference type="Proteomes" id="UP000002872"/>
    </source>
</evidence>
<organism evidence="1 2">
    <name type="scientific">Nematocida parisii (strain ERTm3)</name>
    <name type="common">Nematode killer fungus</name>
    <dbReference type="NCBI Taxonomy" id="935791"/>
    <lineage>
        <taxon>Eukaryota</taxon>
        <taxon>Fungi</taxon>
        <taxon>Fungi incertae sedis</taxon>
        <taxon>Microsporidia</taxon>
        <taxon>Nematocida</taxon>
    </lineage>
</organism>
<accession>I3EDG5</accession>
<protein>
    <submittedName>
        <fullName evidence="1">Uncharacterized protein</fullName>
    </submittedName>
</protein>
<dbReference type="OrthoDB" id="2193659at2759"/>
<dbReference type="AlphaFoldDB" id="I3EDG5"/>
<evidence type="ECO:0000313" key="1">
    <source>
        <dbReference type="EMBL" id="EIJ87262.1"/>
    </source>
</evidence>